<keyword evidence="3" id="KW-0408">Iron</keyword>
<dbReference type="PROSITE" id="PS51184">
    <property type="entry name" value="JMJC"/>
    <property type="match status" value="1"/>
</dbReference>
<reference evidence="5 6" key="1">
    <citation type="submission" date="2013-08" db="EMBL/GenBank/DDBJ databases">
        <title>The genome sequence of Skermanella stibiiresistens.</title>
        <authorList>
            <person name="Zhu W."/>
            <person name="Wang G."/>
        </authorList>
    </citation>
    <scope>NUCLEOTIDE SEQUENCE [LARGE SCALE GENOMIC DNA]</scope>
    <source>
        <strain evidence="5 6">SB22</strain>
    </source>
</reference>
<dbReference type="InterPro" id="IPR039994">
    <property type="entry name" value="NO66-like"/>
</dbReference>
<gene>
    <name evidence="5" type="ORF">N825_35150</name>
</gene>
<dbReference type="InterPro" id="IPR003347">
    <property type="entry name" value="JmjC_dom"/>
</dbReference>
<feature type="domain" description="JmjC" evidence="4">
    <location>
        <begin position="98"/>
        <end position="245"/>
    </location>
</feature>
<evidence type="ECO:0000256" key="2">
    <source>
        <dbReference type="ARBA" id="ARBA00022723"/>
    </source>
</evidence>
<evidence type="ECO:0000256" key="1">
    <source>
        <dbReference type="ARBA" id="ARBA00001954"/>
    </source>
</evidence>
<evidence type="ECO:0000313" key="5">
    <source>
        <dbReference type="EMBL" id="EWY40668.1"/>
    </source>
</evidence>
<dbReference type="Proteomes" id="UP000019486">
    <property type="component" value="Unassembled WGS sequence"/>
</dbReference>
<evidence type="ECO:0000313" key="6">
    <source>
        <dbReference type="Proteomes" id="UP000019486"/>
    </source>
</evidence>
<keyword evidence="6" id="KW-1185">Reference proteome</keyword>
<dbReference type="Pfam" id="PF08007">
    <property type="entry name" value="JmjC_2"/>
    <property type="match status" value="1"/>
</dbReference>
<dbReference type="PANTHER" id="PTHR13096:SF8">
    <property type="entry name" value="RIBOSOMAL OXYGENASE 1"/>
    <property type="match status" value="1"/>
</dbReference>
<sequence length="391" mass="43430">MADILYPLTPEEFFRDYHGRKPVHIPGDGAKLASVMDWKTLSGLLGQSGLWSSKSLQLVLDTRILDAGDYCRPGLDREGREAMMADLQKVGVWLRRGASLVCNDIDSLTPGLKATANALEQGVGGKAQGNLYCSWQAHQAFGSHFDTHDVYALHVEGEKTWRIYQRHFEDPIAHPYFKSLGQDFHDKHKGPISLEVTLKPGDVLYLPRGWYHDALASGQTSVHIAFGLTSVIGLDLISMLFERAVQDPLFRKTVPSPDQGPDQAMADHLAALGARVAEFVREPAVVRQFAAFMRGYHYDRGTLNLPDDALAKRWRRRNANLKVTRGANGWQLGDDRRAVPIPPGVEGPVSWVISRESFSESEFAAAHPSLNETARRQLLTELGNMKVVEVA</sequence>
<dbReference type="STRING" id="1385369.N825_35150"/>
<keyword evidence="2" id="KW-0479">Metal-binding</keyword>
<organism evidence="5 6">
    <name type="scientific">Skermanella stibiiresistens SB22</name>
    <dbReference type="NCBI Taxonomy" id="1385369"/>
    <lineage>
        <taxon>Bacteria</taxon>
        <taxon>Pseudomonadati</taxon>
        <taxon>Pseudomonadota</taxon>
        <taxon>Alphaproteobacteria</taxon>
        <taxon>Rhodospirillales</taxon>
        <taxon>Azospirillaceae</taxon>
        <taxon>Skermanella</taxon>
    </lineage>
</organism>
<evidence type="ECO:0000256" key="3">
    <source>
        <dbReference type="ARBA" id="ARBA00023004"/>
    </source>
</evidence>
<dbReference type="SMART" id="SM00558">
    <property type="entry name" value="JmjC"/>
    <property type="match status" value="1"/>
</dbReference>
<dbReference type="PANTHER" id="PTHR13096">
    <property type="entry name" value="MINA53 MYC INDUCED NUCLEAR ANTIGEN"/>
    <property type="match status" value="1"/>
</dbReference>
<name>W9HA22_9PROT</name>
<dbReference type="AlphaFoldDB" id="W9HA22"/>
<dbReference type="SUPFAM" id="SSF51197">
    <property type="entry name" value="Clavaminate synthase-like"/>
    <property type="match status" value="1"/>
</dbReference>
<proteinExistence type="predicted"/>
<comment type="cofactor">
    <cofactor evidence="1">
        <name>Fe(2+)</name>
        <dbReference type="ChEBI" id="CHEBI:29033"/>
    </cofactor>
</comment>
<evidence type="ECO:0000259" key="4">
    <source>
        <dbReference type="PROSITE" id="PS51184"/>
    </source>
</evidence>
<protein>
    <recommendedName>
        <fullName evidence="4">JmjC domain-containing protein</fullName>
    </recommendedName>
</protein>
<dbReference type="Gene3D" id="2.60.120.650">
    <property type="entry name" value="Cupin"/>
    <property type="match status" value="1"/>
</dbReference>
<dbReference type="EMBL" id="AVFL01000007">
    <property type="protein sequence ID" value="EWY40668.1"/>
    <property type="molecule type" value="Genomic_DNA"/>
</dbReference>
<comment type="caution">
    <text evidence="5">The sequence shown here is derived from an EMBL/GenBank/DDBJ whole genome shotgun (WGS) entry which is preliminary data.</text>
</comment>
<dbReference type="GO" id="GO:0046872">
    <property type="term" value="F:metal ion binding"/>
    <property type="evidence" value="ECO:0007669"/>
    <property type="project" value="UniProtKB-KW"/>
</dbReference>
<accession>W9HA22</accession>